<organism evidence="1 2">
    <name type="scientific">Zingiber officinale</name>
    <name type="common">Ginger</name>
    <name type="synonym">Amomum zingiber</name>
    <dbReference type="NCBI Taxonomy" id="94328"/>
    <lineage>
        <taxon>Eukaryota</taxon>
        <taxon>Viridiplantae</taxon>
        <taxon>Streptophyta</taxon>
        <taxon>Embryophyta</taxon>
        <taxon>Tracheophyta</taxon>
        <taxon>Spermatophyta</taxon>
        <taxon>Magnoliopsida</taxon>
        <taxon>Liliopsida</taxon>
        <taxon>Zingiberales</taxon>
        <taxon>Zingiberaceae</taxon>
        <taxon>Zingiber</taxon>
    </lineage>
</organism>
<dbReference type="AlphaFoldDB" id="A0A8J5INX5"/>
<sequence length="77" mass="8686">MREACKYVNEKLSIKVEKLGKESLTNCAKTSMSSKLNAIDSDFCEFVMFGAHRYHQKIRLLITGNDPSVISVGFLRS</sequence>
<proteinExistence type="predicted"/>
<protein>
    <submittedName>
        <fullName evidence="1">Uncharacterized protein</fullName>
    </submittedName>
</protein>
<gene>
    <name evidence="1" type="ORF">ZIOFF_004258</name>
</gene>
<dbReference type="Proteomes" id="UP000734854">
    <property type="component" value="Unassembled WGS sequence"/>
</dbReference>
<evidence type="ECO:0000313" key="1">
    <source>
        <dbReference type="EMBL" id="KAG6539105.1"/>
    </source>
</evidence>
<accession>A0A8J5INX5</accession>
<comment type="caution">
    <text evidence="1">The sequence shown here is derived from an EMBL/GenBank/DDBJ whole genome shotgun (WGS) entry which is preliminary data.</text>
</comment>
<name>A0A8J5INX5_ZINOF</name>
<dbReference type="EMBL" id="JACMSC010000001">
    <property type="protein sequence ID" value="KAG6539105.1"/>
    <property type="molecule type" value="Genomic_DNA"/>
</dbReference>
<evidence type="ECO:0000313" key="2">
    <source>
        <dbReference type="Proteomes" id="UP000734854"/>
    </source>
</evidence>
<keyword evidence="2" id="KW-1185">Reference proteome</keyword>
<reference evidence="1 2" key="1">
    <citation type="submission" date="2020-08" db="EMBL/GenBank/DDBJ databases">
        <title>Plant Genome Project.</title>
        <authorList>
            <person name="Zhang R.-G."/>
        </authorList>
    </citation>
    <scope>NUCLEOTIDE SEQUENCE [LARGE SCALE GENOMIC DNA]</scope>
    <source>
        <tissue evidence="1">Rhizome</tissue>
    </source>
</reference>